<feature type="compositionally biased region" description="Polar residues" evidence="1">
    <location>
        <begin position="48"/>
        <end position="71"/>
    </location>
</feature>
<accession>A0A1L7XTE7</accession>
<feature type="compositionally biased region" description="Basic residues" evidence="1">
    <location>
        <begin position="24"/>
        <end position="44"/>
    </location>
</feature>
<dbReference type="Proteomes" id="UP000184330">
    <property type="component" value="Unassembled WGS sequence"/>
</dbReference>
<evidence type="ECO:0000256" key="1">
    <source>
        <dbReference type="SAM" id="MobiDB-lite"/>
    </source>
</evidence>
<sequence>MQQRKDCRTDNPANALPIPVSPYHPKKKAANNPPRHPRPPRTRKQYLASINCSEITNTEKSAPNEGASSNPFERPRQIVGELHPKLERDLNYGGIRMLSVTRTFYEFRFRASAEETGERAKLMKELLSIIEGLEKDSVESLESAGKLGQKDEVSEDKGGVKDEKQ</sequence>
<keyword evidence="3" id="KW-1185">Reference proteome</keyword>
<feature type="compositionally biased region" description="Basic and acidic residues" evidence="1">
    <location>
        <begin position="148"/>
        <end position="165"/>
    </location>
</feature>
<feature type="region of interest" description="Disordered" evidence="1">
    <location>
        <begin position="1"/>
        <end position="76"/>
    </location>
</feature>
<feature type="region of interest" description="Disordered" evidence="1">
    <location>
        <begin position="140"/>
        <end position="165"/>
    </location>
</feature>
<dbReference type="AlphaFoldDB" id="A0A1L7XTE7"/>
<protein>
    <submittedName>
        <fullName evidence="2">Uncharacterized protein</fullName>
    </submittedName>
</protein>
<gene>
    <name evidence="2" type="ORF">PAC_18210</name>
</gene>
<name>A0A1L7XTE7_9HELO</name>
<dbReference type="EMBL" id="FJOG01000053">
    <property type="protein sequence ID" value="CZR68311.1"/>
    <property type="molecule type" value="Genomic_DNA"/>
</dbReference>
<evidence type="ECO:0000313" key="3">
    <source>
        <dbReference type="Proteomes" id="UP000184330"/>
    </source>
</evidence>
<reference evidence="2 3" key="1">
    <citation type="submission" date="2016-03" db="EMBL/GenBank/DDBJ databases">
        <authorList>
            <person name="Ploux O."/>
        </authorList>
    </citation>
    <scope>NUCLEOTIDE SEQUENCE [LARGE SCALE GENOMIC DNA]</scope>
    <source>
        <strain evidence="2 3">UAMH 11012</strain>
    </source>
</reference>
<proteinExistence type="predicted"/>
<organism evidence="2 3">
    <name type="scientific">Phialocephala subalpina</name>
    <dbReference type="NCBI Taxonomy" id="576137"/>
    <lineage>
        <taxon>Eukaryota</taxon>
        <taxon>Fungi</taxon>
        <taxon>Dikarya</taxon>
        <taxon>Ascomycota</taxon>
        <taxon>Pezizomycotina</taxon>
        <taxon>Leotiomycetes</taxon>
        <taxon>Helotiales</taxon>
        <taxon>Mollisiaceae</taxon>
        <taxon>Phialocephala</taxon>
        <taxon>Phialocephala fortinii species complex</taxon>
    </lineage>
</organism>
<evidence type="ECO:0000313" key="2">
    <source>
        <dbReference type="EMBL" id="CZR68311.1"/>
    </source>
</evidence>